<sequence>MSQPKVLNHRASKTAEQLYFLFQNAYRQEAKVIGGAALSYFAPLQRNAATIRLAPSRIIGIESSQGDIVAAIELIEPSAVQPWCLIDGLCVDPSAQRQGHASSLLKAVVSSYRRRKIPLRVKTAVANQPALALYSRFQFIAIGHSAAHGIELMELELPA</sequence>
<keyword evidence="3" id="KW-1185">Reference proteome</keyword>
<dbReference type="EMBL" id="JBHSCX010000015">
    <property type="protein sequence ID" value="MFC4363172.1"/>
    <property type="molecule type" value="Genomic_DNA"/>
</dbReference>
<reference evidence="3" key="1">
    <citation type="journal article" date="2019" name="Int. J. Syst. Evol. Microbiol.">
        <title>The Global Catalogue of Microorganisms (GCM) 10K type strain sequencing project: providing services to taxonomists for standard genome sequencing and annotation.</title>
        <authorList>
            <consortium name="The Broad Institute Genomics Platform"/>
            <consortium name="The Broad Institute Genome Sequencing Center for Infectious Disease"/>
            <person name="Wu L."/>
            <person name="Ma J."/>
        </authorList>
    </citation>
    <scope>NUCLEOTIDE SEQUENCE [LARGE SCALE GENOMIC DNA]</scope>
    <source>
        <strain evidence="3">CECT 8570</strain>
    </source>
</reference>
<dbReference type="InterPro" id="IPR016181">
    <property type="entry name" value="Acyl_CoA_acyltransferase"/>
</dbReference>
<dbReference type="PROSITE" id="PS51186">
    <property type="entry name" value="GNAT"/>
    <property type="match status" value="1"/>
</dbReference>
<dbReference type="InterPro" id="IPR000182">
    <property type="entry name" value="GNAT_dom"/>
</dbReference>
<dbReference type="CDD" id="cd04301">
    <property type="entry name" value="NAT_SF"/>
    <property type="match status" value="1"/>
</dbReference>
<name>A0ABV8V5N4_9GAMM</name>
<evidence type="ECO:0000313" key="3">
    <source>
        <dbReference type="Proteomes" id="UP001595840"/>
    </source>
</evidence>
<dbReference type="Gene3D" id="3.40.630.30">
    <property type="match status" value="1"/>
</dbReference>
<feature type="domain" description="N-acetyltransferase" evidence="1">
    <location>
        <begin position="5"/>
        <end position="158"/>
    </location>
</feature>
<dbReference type="RefSeq" id="WP_290264964.1">
    <property type="nucleotide sequence ID" value="NZ_JAUFQG010000006.1"/>
</dbReference>
<protein>
    <submittedName>
        <fullName evidence="2">GNAT family N-acetyltransferase</fullName>
        <ecNumber evidence="2">2.3.1.-</ecNumber>
    </submittedName>
</protein>
<dbReference type="Proteomes" id="UP001595840">
    <property type="component" value="Unassembled WGS sequence"/>
</dbReference>
<gene>
    <name evidence="2" type="ORF">ACFOX3_12715</name>
</gene>
<dbReference type="EC" id="2.3.1.-" evidence="2"/>
<organism evidence="2 3">
    <name type="scientific">Simiduia curdlanivorans</name>
    <dbReference type="NCBI Taxonomy" id="1492769"/>
    <lineage>
        <taxon>Bacteria</taxon>
        <taxon>Pseudomonadati</taxon>
        <taxon>Pseudomonadota</taxon>
        <taxon>Gammaproteobacteria</taxon>
        <taxon>Cellvibrionales</taxon>
        <taxon>Cellvibrionaceae</taxon>
        <taxon>Simiduia</taxon>
    </lineage>
</organism>
<proteinExistence type="predicted"/>
<dbReference type="Pfam" id="PF00583">
    <property type="entry name" value="Acetyltransf_1"/>
    <property type="match status" value="1"/>
</dbReference>
<dbReference type="SUPFAM" id="SSF55729">
    <property type="entry name" value="Acyl-CoA N-acyltransferases (Nat)"/>
    <property type="match status" value="1"/>
</dbReference>
<keyword evidence="2" id="KW-0012">Acyltransferase</keyword>
<accession>A0ABV8V5N4</accession>
<evidence type="ECO:0000313" key="2">
    <source>
        <dbReference type="EMBL" id="MFC4363172.1"/>
    </source>
</evidence>
<keyword evidence="2" id="KW-0808">Transferase</keyword>
<evidence type="ECO:0000259" key="1">
    <source>
        <dbReference type="PROSITE" id="PS51186"/>
    </source>
</evidence>
<dbReference type="GO" id="GO:0016746">
    <property type="term" value="F:acyltransferase activity"/>
    <property type="evidence" value="ECO:0007669"/>
    <property type="project" value="UniProtKB-KW"/>
</dbReference>
<comment type="caution">
    <text evidence="2">The sequence shown here is derived from an EMBL/GenBank/DDBJ whole genome shotgun (WGS) entry which is preliminary data.</text>
</comment>